<feature type="transmembrane region" description="Helical" evidence="2">
    <location>
        <begin position="65"/>
        <end position="84"/>
    </location>
</feature>
<feature type="compositionally biased region" description="Basic and acidic residues" evidence="1">
    <location>
        <begin position="195"/>
        <end position="217"/>
    </location>
</feature>
<organism evidence="3 4">
    <name type="scientific">Castilleja foliolosa</name>
    <dbReference type="NCBI Taxonomy" id="1961234"/>
    <lineage>
        <taxon>Eukaryota</taxon>
        <taxon>Viridiplantae</taxon>
        <taxon>Streptophyta</taxon>
        <taxon>Embryophyta</taxon>
        <taxon>Tracheophyta</taxon>
        <taxon>Spermatophyta</taxon>
        <taxon>Magnoliopsida</taxon>
        <taxon>eudicotyledons</taxon>
        <taxon>Gunneridae</taxon>
        <taxon>Pentapetalae</taxon>
        <taxon>asterids</taxon>
        <taxon>lamiids</taxon>
        <taxon>Lamiales</taxon>
        <taxon>Orobanchaceae</taxon>
        <taxon>Pedicularideae</taxon>
        <taxon>Castillejinae</taxon>
        <taxon>Castilleja</taxon>
    </lineage>
</organism>
<dbReference type="PANTHER" id="PTHR33098">
    <property type="entry name" value="COTTON FIBER (DUF761)"/>
    <property type="match status" value="1"/>
</dbReference>
<feature type="compositionally biased region" description="Pro residues" evidence="1">
    <location>
        <begin position="454"/>
        <end position="465"/>
    </location>
</feature>
<dbReference type="PANTHER" id="PTHR33098:SF71">
    <property type="entry name" value="HYDROXYPROLINE-RICH GLYCOPROTEIN FAMILY PROTEIN"/>
    <property type="match status" value="1"/>
</dbReference>
<feature type="compositionally biased region" description="Basic residues" evidence="1">
    <location>
        <begin position="324"/>
        <end position="333"/>
    </location>
</feature>
<feature type="compositionally biased region" description="Pro residues" evidence="1">
    <location>
        <begin position="278"/>
        <end position="291"/>
    </location>
</feature>
<gene>
    <name evidence="3" type="ORF">CASFOL_013716</name>
</gene>
<feature type="compositionally biased region" description="Pro residues" evidence="1">
    <location>
        <begin position="356"/>
        <end position="375"/>
    </location>
</feature>
<feature type="compositionally biased region" description="Low complexity" evidence="1">
    <location>
        <begin position="334"/>
        <end position="350"/>
    </location>
</feature>
<feature type="compositionally biased region" description="Pro residues" evidence="1">
    <location>
        <begin position="221"/>
        <end position="240"/>
    </location>
</feature>
<keyword evidence="4" id="KW-1185">Reference proteome</keyword>
<evidence type="ECO:0000256" key="2">
    <source>
        <dbReference type="SAM" id="Phobius"/>
    </source>
</evidence>
<dbReference type="EMBL" id="JAVIJP010000016">
    <property type="protein sequence ID" value="KAL3642901.1"/>
    <property type="molecule type" value="Genomic_DNA"/>
</dbReference>
<proteinExistence type="predicted"/>
<sequence length="601" mass="66312">MDSQSPPLWFPPPTNRRRRPQPYPTTNRMTLIILIPIIALILFFLVPPFLSHINQILRPNSVKKSWDSINIVLVLFAILCGIFARRNDETPPSGTSGDRRFSGSTISNVSSLEHLRPRQSATSWMYFPDQEYNNIISGDVISGNRLRRSSSSYPDLRQESLWGSGGGNRSGILDDLEVNSYRSSQSPEKCRPRRRSYEAERGEVETPVREISVDKFEVLSAPPPPLTPTAPTPAPTPLPQPAATMKRRQSVQSVPRREKADRGRDEAEVIVSVNQRPAPAPPPPPPPPPEFQLPEIVSEKVHRRKSGGATKEIATAIASLYKGQGKRKRRGKSRNISSSSAAAQNSSPPSVKEPQSAPPPQLPRMPPPPPPPPPSKLLQNLFKKSSKSKRVHSVPTTSPSPPPPPPPLPPNWIFNSLIKTVGIKSKRFLQPPPIPPPPPPPSTIRKPMFKNPITAPPAPPPPPQLPQSDPSQRRHLNIGKPPKPTKAKPQDYEDNKVFIAPPSPLIPLPPPPPPFRMTKARFVAQGDFVRIRSAHSSRCSSPELEDFDVQSVKSDGGDSVGHSLLCPSPDVNLKADTFIARLRGEWRLEKINSVTEKRVLG</sequence>
<keyword evidence="2" id="KW-0472">Membrane</keyword>
<feature type="compositionally biased region" description="Pro residues" evidence="1">
    <location>
        <begin position="430"/>
        <end position="442"/>
    </location>
</feature>
<accession>A0ABD3DMJ4</accession>
<dbReference type="Proteomes" id="UP001632038">
    <property type="component" value="Unassembled WGS sequence"/>
</dbReference>
<feature type="compositionally biased region" description="Pro residues" evidence="1">
    <location>
        <begin position="501"/>
        <end position="515"/>
    </location>
</feature>
<reference evidence="4" key="1">
    <citation type="journal article" date="2024" name="IScience">
        <title>Strigolactones Initiate the Formation of Haustorium-like Structures in Castilleja.</title>
        <authorList>
            <person name="Buerger M."/>
            <person name="Peterson D."/>
            <person name="Chory J."/>
        </authorList>
    </citation>
    <scope>NUCLEOTIDE SEQUENCE [LARGE SCALE GENOMIC DNA]</scope>
</reference>
<evidence type="ECO:0000313" key="4">
    <source>
        <dbReference type="Proteomes" id="UP001632038"/>
    </source>
</evidence>
<feature type="region of interest" description="Disordered" evidence="1">
    <location>
        <begin position="148"/>
        <end position="517"/>
    </location>
</feature>
<evidence type="ECO:0000256" key="1">
    <source>
        <dbReference type="SAM" id="MobiDB-lite"/>
    </source>
</evidence>
<comment type="caution">
    <text evidence="3">The sequence shown here is derived from an EMBL/GenBank/DDBJ whole genome shotgun (WGS) entry which is preliminary data.</text>
</comment>
<keyword evidence="2" id="KW-0812">Transmembrane</keyword>
<keyword evidence="2" id="KW-1133">Transmembrane helix</keyword>
<feature type="transmembrane region" description="Helical" evidence="2">
    <location>
        <begin position="29"/>
        <end position="53"/>
    </location>
</feature>
<feature type="compositionally biased region" description="Pro residues" evidence="1">
    <location>
        <begin position="398"/>
        <end position="410"/>
    </location>
</feature>
<protein>
    <submittedName>
        <fullName evidence="3">Uncharacterized protein</fullName>
    </submittedName>
</protein>
<dbReference type="AlphaFoldDB" id="A0ABD3DMJ4"/>
<evidence type="ECO:0000313" key="3">
    <source>
        <dbReference type="EMBL" id="KAL3642901.1"/>
    </source>
</evidence>
<name>A0ABD3DMJ4_9LAMI</name>
<feature type="region of interest" description="Disordered" evidence="1">
    <location>
        <begin position="1"/>
        <end position="23"/>
    </location>
</feature>
<feature type="compositionally biased region" description="Basic and acidic residues" evidence="1">
    <location>
        <begin position="255"/>
        <end position="267"/>
    </location>
</feature>